<evidence type="ECO:0000313" key="1">
    <source>
        <dbReference type="EMBL" id="KAK4367820.1"/>
    </source>
</evidence>
<evidence type="ECO:0000313" key="2">
    <source>
        <dbReference type="Proteomes" id="UP001291623"/>
    </source>
</evidence>
<proteinExistence type="predicted"/>
<dbReference type="Proteomes" id="UP001291623">
    <property type="component" value="Unassembled WGS sequence"/>
</dbReference>
<dbReference type="EMBL" id="JAVYJV010000006">
    <property type="protein sequence ID" value="KAK4367820.1"/>
    <property type="molecule type" value="Genomic_DNA"/>
</dbReference>
<protein>
    <submittedName>
        <fullName evidence="1">Uncharacterized protein</fullName>
    </submittedName>
</protein>
<keyword evidence="2" id="KW-1185">Reference proteome</keyword>
<accession>A0AAE1SDM6</accession>
<name>A0AAE1SDM6_9SOLA</name>
<sequence length="401" mass="45185">MSDESEITSRSNIENSLLDECSQHANHNWFVDEQSDATIFNPESHSDLEAEKSEGVCDEQDEFEGSTSVVQETLVSNDQEFVLEDFAPILENVQLNVHVSTTGSLSKCASNSIGHSSRLFTNFNTSALSYGTRRHNILELSGEQLPIGLVLDAWVDTGQDFMNDSGEFEMGLEGSDNLKTAFAPYKLLEEVTEISFMHSFAGAARVQYRSPDNLLVLVREQVHWNDNGQLGEAKNALTIVLFLIEYMGHIVNHTHDIEQDAQLRVDRKVGWLFYFTHAYVSFLVSLLRLPTVSCISRRLDHSPLLRVTPSSHIWCEILCFPLTNIFHLHLYCPLGPLPVGELVFAIADLSIMAGQLQEVMIVIHIFIAGFCKTYLTLTQLNGLFSIWDGAYLYDLEMIWRA</sequence>
<comment type="caution">
    <text evidence="1">The sequence shown here is derived from an EMBL/GenBank/DDBJ whole genome shotgun (WGS) entry which is preliminary data.</text>
</comment>
<dbReference type="AlphaFoldDB" id="A0AAE1SDM6"/>
<gene>
    <name evidence="1" type="ORF">RND71_011612</name>
</gene>
<organism evidence="1 2">
    <name type="scientific">Anisodus tanguticus</name>
    <dbReference type="NCBI Taxonomy" id="243964"/>
    <lineage>
        <taxon>Eukaryota</taxon>
        <taxon>Viridiplantae</taxon>
        <taxon>Streptophyta</taxon>
        <taxon>Embryophyta</taxon>
        <taxon>Tracheophyta</taxon>
        <taxon>Spermatophyta</taxon>
        <taxon>Magnoliopsida</taxon>
        <taxon>eudicotyledons</taxon>
        <taxon>Gunneridae</taxon>
        <taxon>Pentapetalae</taxon>
        <taxon>asterids</taxon>
        <taxon>lamiids</taxon>
        <taxon>Solanales</taxon>
        <taxon>Solanaceae</taxon>
        <taxon>Solanoideae</taxon>
        <taxon>Hyoscyameae</taxon>
        <taxon>Anisodus</taxon>
    </lineage>
</organism>
<reference evidence="1" key="1">
    <citation type="submission" date="2023-12" db="EMBL/GenBank/DDBJ databases">
        <title>Genome assembly of Anisodus tanguticus.</title>
        <authorList>
            <person name="Wang Y.-J."/>
        </authorList>
    </citation>
    <scope>NUCLEOTIDE SEQUENCE</scope>
    <source>
        <strain evidence="1">KB-2021</strain>
        <tissue evidence="1">Leaf</tissue>
    </source>
</reference>